<sequence length="209" mass="23830">MDEHQTSNPNSSTRQEIHDTDPFIEERLNQMNIPLPPPPFVPYAYKSKLMAGLLAFFIPGTGHLYLGMMQKGLQIMMLIVIDICLIIAFNSERNTENPVQTFFGLMLPVIYFYNLFDTMHSTEKVNARNAFLYQGDSYNGHIHNGFDEPVGQIFTSKKTGLLLIAGGIMIFLFSIKPQWFSELLHLMNSYLGAFVLIGIGIFMFLHKKK</sequence>
<feature type="transmembrane region" description="Helical" evidence="1">
    <location>
        <begin position="97"/>
        <end position="116"/>
    </location>
</feature>
<name>A0A972JWR0_9BACL</name>
<gene>
    <name evidence="2" type="ORF">GC093_00270</name>
</gene>
<dbReference type="RefSeq" id="WP_171649840.1">
    <property type="nucleotide sequence ID" value="NZ_WHOD01000003.1"/>
</dbReference>
<keyword evidence="3" id="KW-1185">Reference proteome</keyword>
<feature type="transmembrane region" description="Helical" evidence="1">
    <location>
        <begin position="161"/>
        <end position="180"/>
    </location>
</feature>
<protein>
    <submittedName>
        <fullName evidence="2">Uncharacterized protein</fullName>
    </submittedName>
</protein>
<dbReference type="Proteomes" id="UP000641588">
    <property type="component" value="Unassembled WGS sequence"/>
</dbReference>
<dbReference type="EMBL" id="WHOD01000003">
    <property type="protein sequence ID" value="NOU91674.1"/>
    <property type="molecule type" value="Genomic_DNA"/>
</dbReference>
<keyword evidence="1" id="KW-0472">Membrane</keyword>
<organism evidence="2 3">
    <name type="scientific">Paenibacillus foliorum</name>
    <dbReference type="NCBI Taxonomy" id="2654974"/>
    <lineage>
        <taxon>Bacteria</taxon>
        <taxon>Bacillati</taxon>
        <taxon>Bacillota</taxon>
        <taxon>Bacilli</taxon>
        <taxon>Bacillales</taxon>
        <taxon>Paenibacillaceae</taxon>
        <taxon>Paenibacillus</taxon>
    </lineage>
</organism>
<feature type="transmembrane region" description="Helical" evidence="1">
    <location>
        <begin position="186"/>
        <end position="205"/>
    </location>
</feature>
<accession>A0A972JWR0</accession>
<reference evidence="2" key="1">
    <citation type="submission" date="2019-10" db="EMBL/GenBank/DDBJ databases">
        <title>Description of Paenibacillus glebae sp. nov.</title>
        <authorList>
            <person name="Carlier A."/>
            <person name="Qi S."/>
        </authorList>
    </citation>
    <scope>NUCLEOTIDE SEQUENCE</scope>
    <source>
        <strain evidence="2">LMG 31456</strain>
    </source>
</reference>
<keyword evidence="1" id="KW-1133">Transmembrane helix</keyword>
<feature type="transmembrane region" description="Helical" evidence="1">
    <location>
        <begin position="73"/>
        <end position="91"/>
    </location>
</feature>
<keyword evidence="1" id="KW-0812">Transmembrane</keyword>
<dbReference type="AlphaFoldDB" id="A0A972JWR0"/>
<comment type="caution">
    <text evidence="2">The sequence shown here is derived from an EMBL/GenBank/DDBJ whole genome shotgun (WGS) entry which is preliminary data.</text>
</comment>
<feature type="transmembrane region" description="Helical" evidence="1">
    <location>
        <begin position="49"/>
        <end position="66"/>
    </location>
</feature>
<evidence type="ECO:0000313" key="2">
    <source>
        <dbReference type="EMBL" id="NOU91674.1"/>
    </source>
</evidence>
<evidence type="ECO:0000313" key="3">
    <source>
        <dbReference type="Proteomes" id="UP000641588"/>
    </source>
</evidence>
<proteinExistence type="predicted"/>
<evidence type="ECO:0000256" key="1">
    <source>
        <dbReference type="SAM" id="Phobius"/>
    </source>
</evidence>